<dbReference type="EMBL" id="JABWDY010009790">
    <property type="protein sequence ID" value="KAF5201156.1"/>
    <property type="molecule type" value="Genomic_DNA"/>
</dbReference>
<gene>
    <name evidence="5" type="ORF">FRX31_009257</name>
</gene>
<dbReference type="Gene3D" id="3.40.50.2000">
    <property type="entry name" value="Glycogen Phosphorylase B"/>
    <property type="match status" value="2"/>
</dbReference>
<dbReference type="OrthoDB" id="5835829at2759"/>
<protein>
    <recommendedName>
        <fullName evidence="4">Glycosyltransferase</fullName>
        <ecNumber evidence="4">2.4.1.-</ecNumber>
    </recommendedName>
</protein>
<dbReference type="CDD" id="cd03784">
    <property type="entry name" value="GT1_Gtf-like"/>
    <property type="match status" value="1"/>
</dbReference>
<feature type="non-terminal residue" evidence="5">
    <location>
        <position position="404"/>
    </location>
</feature>
<evidence type="ECO:0000256" key="2">
    <source>
        <dbReference type="ARBA" id="ARBA00022679"/>
    </source>
</evidence>
<dbReference type="PROSITE" id="PS00375">
    <property type="entry name" value="UDPGT"/>
    <property type="match status" value="1"/>
</dbReference>
<evidence type="ECO:0000313" key="5">
    <source>
        <dbReference type="EMBL" id="KAF5201156.1"/>
    </source>
</evidence>
<dbReference type="Proteomes" id="UP000554482">
    <property type="component" value="Unassembled WGS sequence"/>
</dbReference>
<dbReference type="FunFam" id="3.40.50.2000:FF:000060">
    <property type="entry name" value="Glycosyltransferase"/>
    <property type="match status" value="1"/>
</dbReference>
<sequence>MAVQENQNHFLLVTSPAQGHINPTLQFAKRLTSTGAHVTFVTSVHGQKRMSNNSTASPDGITFVPFSDGYDDGFNFMSGDDELHHYMSEVRRCGKEALVDLVVAHAKGHRPITCLVYTLLLPWAAEVAREYQLQSALLWIQPATVFDIFYYYFSGYSEVIDDNTSDPSYSIKLPCLPLLKSQDLPSFFLPSNTYSWILKLFEEQFGLLLEETESFQILVNTFDELEPEPLKAIDKFKISGIGPLVPSTFLDCKDMSDKSSGGDSKDYIKWLSSKNKSSVVYVSFGSIAVLTNKQMEELARGLVDSGRPFLWVIRSGESFPKEQEDKNERYNEILCEEHKGMIVPWCSQVEVLNHPSIGCFVTHCGWNSTLESISMGVPVVAFPQWTDQGTNAKLIEDVWKMGVR</sequence>
<evidence type="ECO:0000256" key="3">
    <source>
        <dbReference type="RuleBase" id="RU003718"/>
    </source>
</evidence>
<dbReference type="SUPFAM" id="SSF53756">
    <property type="entry name" value="UDP-Glycosyltransferase/glycogen phosphorylase"/>
    <property type="match status" value="1"/>
</dbReference>
<keyword evidence="3" id="KW-0328">Glycosyltransferase</keyword>
<dbReference type="GO" id="GO:0080044">
    <property type="term" value="F:quercetin 7-O-glucosyltransferase activity"/>
    <property type="evidence" value="ECO:0007669"/>
    <property type="project" value="TreeGrafter"/>
</dbReference>
<evidence type="ECO:0000256" key="1">
    <source>
        <dbReference type="ARBA" id="ARBA00009995"/>
    </source>
</evidence>
<dbReference type="PANTHER" id="PTHR11926:SF870">
    <property type="entry name" value="UDP-GLYCOSYLTRANSFERASE 75B1"/>
    <property type="match status" value="1"/>
</dbReference>
<proteinExistence type="inferred from homology"/>
<dbReference type="EC" id="2.4.1.-" evidence="4"/>
<organism evidence="5 6">
    <name type="scientific">Thalictrum thalictroides</name>
    <name type="common">Rue-anemone</name>
    <name type="synonym">Anemone thalictroides</name>
    <dbReference type="NCBI Taxonomy" id="46969"/>
    <lineage>
        <taxon>Eukaryota</taxon>
        <taxon>Viridiplantae</taxon>
        <taxon>Streptophyta</taxon>
        <taxon>Embryophyta</taxon>
        <taxon>Tracheophyta</taxon>
        <taxon>Spermatophyta</taxon>
        <taxon>Magnoliopsida</taxon>
        <taxon>Ranunculales</taxon>
        <taxon>Ranunculaceae</taxon>
        <taxon>Thalictroideae</taxon>
        <taxon>Thalictrum</taxon>
    </lineage>
</organism>
<keyword evidence="6" id="KW-1185">Reference proteome</keyword>
<name>A0A7J6WUQ5_THATH</name>
<dbReference type="InterPro" id="IPR035595">
    <property type="entry name" value="UDP_glycos_trans_CS"/>
</dbReference>
<dbReference type="GO" id="GO:0080043">
    <property type="term" value="F:quercetin 3-O-glucosyltransferase activity"/>
    <property type="evidence" value="ECO:0007669"/>
    <property type="project" value="TreeGrafter"/>
</dbReference>
<comment type="similarity">
    <text evidence="1 3">Belongs to the UDP-glycosyltransferase family.</text>
</comment>
<evidence type="ECO:0000256" key="4">
    <source>
        <dbReference type="RuleBase" id="RU362057"/>
    </source>
</evidence>
<evidence type="ECO:0000313" key="6">
    <source>
        <dbReference type="Proteomes" id="UP000554482"/>
    </source>
</evidence>
<comment type="caution">
    <text evidence="5">The sequence shown here is derived from an EMBL/GenBank/DDBJ whole genome shotgun (WGS) entry which is preliminary data.</text>
</comment>
<dbReference type="PANTHER" id="PTHR11926">
    <property type="entry name" value="GLUCOSYL/GLUCURONOSYL TRANSFERASES"/>
    <property type="match status" value="1"/>
</dbReference>
<keyword evidence="2 3" id="KW-0808">Transferase</keyword>
<dbReference type="AlphaFoldDB" id="A0A7J6WUQ5"/>
<dbReference type="Pfam" id="PF00201">
    <property type="entry name" value="UDPGT"/>
    <property type="match status" value="1"/>
</dbReference>
<reference evidence="5 6" key="1">
    <citation type="submission" date="2020-06" db="EMBL/GenBank/DDBJ databases">
        <title>Transcriptomic and genomic resources for Thalictrum thalictroides and T. hernandezii: Facilitating candidate gene discovery in an emerging model plant lineage.</title>
        <authorList>
            <person name="Arias T."/>
            <person name="Riano-Pachon D.M."/>
            <person name="Di Stilio V.S."/>
        </authorList>
    </citation>
    <scope>NUCLEOTIDE SEQUENCE [LARGE SCALE GENOMIC DNA]</scope>
    <source>
        <strain evidence="6">cv. WT478/WT964</strain>
        <tissue evidence="5">Leaves</tissue>
    </source>
</reference>
<accession>A0A7J6WUQ5</accession>
<dbReference type="InterPro" id="IPR002213">
    <property type="entry name" value="UDP_glucos_trans"/>
</dbReference>